<evidence type="ECO:0000259" key="12">
    <source>
        <dbReference type="Pfam" id="PF01225"/>
    </source>
</evidence>
<dbReference type="EC" id="6.3.2.10" evidence="10 11"/>
<keyword evidence="2 10" id="KW-0436">Ligase</keyword>
<dbReference type="Gene3D" id="3.40.1190.10">
    <property type="entry name" value="Mur-like, catalytic domain"/>
    <property type="match status" value="1"/>
</dbReference>
<feature type="domain" description="Mur ligase C-terminal" evidence="13">
    <location>
        <begin position="319"/>
        <end position="441"/>
    </location>
</feature>
<keyword evidence="1 10" id="KW-0963">Cytoplasm</keyword>
<evidence type="ECO:0000256" key="3">
    <source>
        <dbReference type="ARBA" id="ARBA00022618"/>
    </source>
</evidence>
<feature type="domain" description="Mur ligase N-terminal catalytic" evidence="12">
    <location>
        <begin position="30"/>
        <end position="99"/>
    </location>
</feature>
<dbReference type="Proteomes" id="UP000705508">
    <property type="component" value="Unassembled WGS sequence"/>
</dbReference>
<dbReference type="SUPFAM" id="SSF53244">
    <property type="entry name" value="MurD-like peptide ligases, peptide-binding domain"/>
    <property type="match status" value="1"/>
</dbReference>
<dbReference type="GO" id="GO:0008360">
    <property type="term" value="P:regulation of cell shape"/>
    <property type="evidence" value="ECO:0007669"/>
    <property type="project" value="UniProtKB-KW"/>
</dbReference>
<protein>
    <recommendedName>
        <fullName evidence="10 11">UDP-N-acetylmuramoyl-tripeptide--D-alanyl-D-alanine ligase</fullName>
        <ecNumber evidence="10 11">6.3.2.10</ecNumber>
    </recommendedName>
    <alternativeName>
        <fullName evidence="10">D-alanyl-D-alanine-adding enzyme</fullName>
    </alternativeName>
</protein>
<dbReference type="GO" id="GO:0051301">
    <property type="term" value="P:cell division"/>
    <property type="evidence" value="ECO:0007669"/>
    <property type="project" value="UniProtKB-KW"/>
</dbReference>
<name>A0A938XDC7_9CLOT</name>
<keyword evidence="3 10" id="KW-0132">Cell division</keyword>
<dbReference type="SUPFAM" id="SSF63418">
    <property type="entry name" value="MurE/MurF N-terminal domain"/>
    <property type="match status" value="1"/>
</dbReference>
<organism evidence="15 16">
    <name type="scientific">Mordavella massiliensis</name>
    <dbReference type="NCBI Taxonomy" id="1871024"/>
    <lineage>
        <taxon>Bacteria</taxon>
        <taxon>Bacillati</taxon>
        <taxon>Bacillota</taxon>
        <taxon>Clostridia</taxon>
        <taxon>Eubacteriales</taxon>
        <taxon>Clostridiaceae</taxon>
        <taxon>Mordavella</taxon>
    </lineage>
</organism>
<dbReference type="InterPro" id="IPR036565">
    <property type="entry name" value="Mur-like_cat_sf"/>
</dbReference>
<evidence type="ECO:0000256" key="2">
    <source>
        <dbReference type="ARBA" id="ARBA00022598"/>
    </source>
</evidence>
<dbReference type="InterPro" id="IPR013221">
    <property type="entry name" value="Mur_ligase_cen"/>
</dbReference>
<sequence>MKNLTIETITAACRGTLHGSADPAGREAAHVVIDSRKAGPGDVFVALSGERVDGHTFIPSVMEKGALCAVSEQDLGERDFPWIRVESTAQALLDIAKLYRDSFDIKVVGISGSVGKTSTKEMIASVLAQKYNVHKTQGNLNSESGLPLTVFELQEENEVSVLEMGINHFGEMRRLSTVAQPDVCVITNIGVAHLEFLKTQQGILQEKTQMFQDMKPGGSIILNGDDPLLAAVGPVRGVKPLFYGTNPRCDIYADEIEPLGLRGSACVIHTPDGSFACTVPTPGAHMISNALAGAAVGYVLGLTGQEIRDGIEHLPFLPGRNNIIKTGRNIILDDCYNANPVSMRAAIDVLNLGIGRKVAILGNMGELGKNEKELHYEVGTYLASTGTDAVIAVDELAKEIIRGLKDAGSAIETHWFPSRDELIPQLGSLIREGDNILVKASNSMGFGGIVKALQELA</sequence>
<dbReference type="HAMAP" id="MF_02019">
    <property type="entry name" value="MurF"/>
    <property type="match status" value="1"/>
</dbReference>
<dbReference type="PANTHER" id="PTHR43024:SF1">
    <property type="entry name" value="UDP-N-ACETYLMURAMOYL-TRIPEPTIDE--D-ALANYL-D-ALANINE LIGASE"/>
    <property type="match status" value="1"/>
</dbReference>
<evidence type="ECO:0000256" key="10">
    <source>
        <dbReference type="HAMAP-Rule" id="MF_02019"/>
    </source>
</evidence>
<comment type="subcellular location">
    <subcellularLocation>
        <location evidence="10 11">Cytoplasm</location>
    </subcellularLocation>
</comment>
<reference evidence="15" key="2">
    <citation type="journal article" date="2021" name="Sci. Rep.">
        <title>The distribution of antibiotic resistance genes in chicken gut microbiota commensals.</title>
        <authorList>
            <person name="Juricova H."/>
            <person name="Matiasovicova J."/>
            <person name="Kubasova T."/>
            <person name="Cejkova D."/>
            <person name="Rychlik I."/>
        </authorList>
    </citation>
    <scope>NUCLEOTIDE SEQUENCE</scope>
    <source>
        <strain evidence="15">An582</strain>
    </source>
</reference>
<comment type="pathway">
    <text evidence="10 11">Cell wall biogenesis; peptidoglycan biosynthesis.</text>
</comment>
<evidence type="ECO:0000256" key="11">
    <source>
        <dbReference type="RuleBase" id="RU004136"/>
    </source>
</evidence>
<evidence type="ECO:0000256" key="6">
    <source>
        <dbReference type="ARBA" id="ARBA00022960"/>
    </source>
</evidence>
<dbReference type="GO" id="GO:0009252">
    <property type="term" value="P:peptidoglycan biosynthetic process"/>
    <property type="evidence" value="ECO:0007669"/>
    <property type="project" value="UniProtKB-UniRule"/>
</dbReference>
<evidence type="ECO:0000256" key="8">
    <source>
        <dbReference type="ARBA" id="ARBA00023306"/>
    </source>
</evidence>
<dbReference type="Pfam" id="PF08245">
    <property type="entry name" value="Mur_ligase_M"/>
    <property type="match status" value="1"/>
</dbReference>
<proteinExistence type="inferred from homology"/>
<evidence type="ECO:0000256" key="7">
    <source>
        <dbReference type="ARBA" id="ARBA00022984"/>
    </source>
</evidence>
<evidence type="ECO:0000256" key="9">
    <source>
        <dbReference type="ARBA" id="ARBA00023316"/>
    </source>
</evidence>
<comment type="caution">
    <text evidence="15">The sequence shown here is derived from an EMBL/GenBank/DDBJ whole genome shotgun (WGS) entry which is preliminary data.</text>
</comment>
<evidence type="ECO:0000313" key="15">
    <source>
        <dbReference type="EMBL" id="MBM6948770.1"/>
    </source>
</evidence>
<dbReference type="Gene3D" id="3.40.1390.10">
    <property type="entry name" value="MurE/MurF, N-terminal domain"/>
    <property type="match status" value="1"/>
</dbReference>
<dbReference type="InterPro" id="IPR051046">
    <property type="entry name" value="MurCDEF_CellWall_CoF430Synth"/>
</dbReference>
<keyword evidence="5 10" id="KW-0067">ATP-binding</keyword>
<keyword evidence="4 10" id="KW-0547">Nucleotide-binding</keyword>
<dbReference type="InterPro" id="IPR005863">
    <property type="entry name" value="UDP-N-AcMur_synth"/>
</dbReference>
<evidence type="ECO:0000256" key="1">
    <source>
        <dbReference type="ARBA" id="ARBA00022490"/>
    </source>
</evidence>
<dbReference type="InterPro" id="IPR004101">
    <property type="entry name" value="Mur_ligase_C"/>
</dbReference>
<dbReference type="Pfam" id="PF02875">
    <property type="entry name" value="Mur_ligase_C"/>
    <property type="match status" value="1"/>
</dbReference>
<dbReference type="InterPro" id="IPR000713">
    <property type="entry name" value="Mur_ligase_N"/>
</dbReference>
<keyword evidence="6 10" id="KW-0133">Cell shape</keyword>
<dbReference type="InterPro" id="IPR035911">
    <property type="entry name" value="MurE/MurF_N"/>
</dbReference>
<dbReference type="NCBIfam" id="TIGR01143">
    <property type="entry name" value="murF"/>
    <property type="match status" value="1"/>
</dbReference>
<accession>A0A938XDC7</accession>
<comment type="similarity">
    <text evidence="10">Belongs to the MurCDEF family. MurF subfamily.</text>
</comment>
<reference evidence="15" key="1">
    <citation type="submission" date="2020-08" db="EMBL/GenBank/DDBJ databases">
        <authorList>
            <person name="Cejkova D."/>
            <person name="Kubasova T."/>
            <person name="Jahodarova E."/>
            <person name="Rychlik I."/>
        </authorList>
    </citation>
    <scope>NUCLEOTIDE SEQUENCE</scope>
    <source>
        <strain evidence="15">An582</strain>
    </source>
</reference>
<dbReference type="Pfam" id="PF01225">
    <property type="entry name" value="Mur_ligase"/>
    <property type="match status" value="1"/>
</dbReference>
<dbReference type="GO" id="GO:0005737">
    <property type="term" value="C:cytoplasm"/>
    <property type="evidence" value="ECO:0007669"/>
    <property type="project" value="UniProtKB-SubCell"/>
</dbReference>
<dbReference type="EMBL" id="JACJKS010000011">
    <property type="protein sequence ID" value="MBM6948770.1"/>
    <property type="molecule type" value="Genomic_DNA"/>
</dbReference>
<dbReference type="RefSeq" id="WP_204906770.1">
    <property type="nucleotide sequence ID" value="NZ_JACJKS010000011.1"/>
</dbReference>
<evidence type="ECO:0000259" key="14">
    <source>
        <dbReference type="Pfam" id="PF08245"/>
    </source>
</evidence>
<evidence type="ECO:0000256" key="4">
    <source>
        <dbReference type="ARBA" id="ARBA00022741"/>
    </source>
</evidence>
<dbReference type="GO" id="GO:0071555">
    <property type="term" value="P:cell wall organization"/>
    <property type="evidence" value="ECO:0007669"/>
    <property type="project" value="UniProtKB-KW"/>
</dbReference>
<feature type="domain" description="Mur ligase central" evidence="14">
    <location>
        <begin position="110"/>
        <end position="296"/>
    </location>
</feature>
<dbReference type="GO" id="GO:0005524">
    <property type="term" value="F:ATP binding"/>
    <property type="evidence" value="ECO:0007669"/>
    <property type="project" value="UniProtKB-UniRule"/>
</dbReference>
<keyword evidence="9 10" id="KW-0961">Cell wall biogenesis/degradation</keyword>
<dbReference type="GO" id="GO:0047480">
    <property type="term" value="F:UDP-N-acetylmuramoyl-tripeptide-D-alanyl-D-alanine ligase activity"/>
    <property type="evidence" value="ECO:0007669"/>
    <property type="project" value="UniProtKB-UniRule"/>
</dbReference>
<comment type="catalytic activity">
    <reaction evidence="10 11">
        <text>D-alanyl-D-alanine + UDP-N-acetyl-alpha-D-muramoyl-L-alanyl-gamma-D-glutamyl-meso-2,6-diaminopimelate + ATP = UDP-N-acetyl-alpha-D-muramoyl-L-alanyl-gamma-D-glutamyl-meso-2,6-diaminopimeloyl-D-alanyl-D-alanine + ADP + phosphate + H(+)</text>
        <dbReference type="Rhea" id="RHEA:28374"/>
        <dbReference type="ChEBI" id="CHEBI:15378"/>
        <dbReference type="ChEBI" id="CHEBI:30616"/>
        <dbReference type="ChEBI" id="CHEBI:43474"/>
        <dbReference type="ChEBI" id="CHEBI:57822"/>
        <dbReference type="ChEBI" id="CHEBI:61386"/>
        <dbReference type="ChEBI" id="CHEBI:83905"/>
        <dbReference type="ChEBI" id="CHEBI:456216"/>
        <dbReference type="EC" id="6.3.2.10"/>
    </reaction>
</comment>
<gene>
    <name evidence="10" type="primary">murF</name>
    <name evidence="15" type="ORF">H6A20_08920</name>
</gene>
<dbReference type="AlphaFoldDB" id="A0A938XDC7"/>
<keyword evidence="7 10" id="KW-0573">Peptidoglycan synthesis</keyword>
<dbReference type="Gene3D" id="3.90.190.20">
    <property type="entry name" value="Mur ligase, C-terminal domain"/>
    <property type="match status" value="1"/>
</dbReference>
<keyword evidence="8 10" id="KW-0131">Cell cycle</keyword>
<feature type="binding site" evidence="10">
    <location>
        <begin position="112"/>
        <end position="118"/>
    </location>
    <ligand>
        <name>ATP</name>
        <dbReference type="ChEBI" id="CHEBI:30616"/>
    </ligand>
</feature>
<dbReference type="InterPro" id="IPR036615">
    <property type="entry name" value="Mur_ligase_C_dom_sf"/>
</dbReference>
<evidence type="ECO:0000256" key="5">
    <source>
        <dbReference type="ARBA" id="ARBA00022840"/>
    </source>
</evidence>
<comment type="function">
    <text evidence="10 11">Involved in cell wall formation. Catalyzes the final step in the synthesis of UDP-N-acetylmuramoyl-pentapeptide, the precursor of murein.</text>
</comment>
<evidence type="ECO:0000313" key="16">
    <source>
        <dbReference type="Proteomes" id="UP000705508"/>
    </source>
</evidence>
<dbReference type="SUPFAM" id="SSF53623">
    <property type="entry name" value="MurD-like peptide ligases, catalytic domain"/>
    <property type="match status" value="1"/>
</dbReference>
<dbReference type="PANTHER" id="PTHR43024">
    <property type="entry name" value="UDP-N-ACETYLMURAMOYL-TRIPEPTIDE--D-ALANYL-D-ALANINE LIGASE"/>
    <property type="match status" value="1"/>
</dbReference>
<evidence type="ECO:0000259" key="13">
    <source>
        <dbReference type="Pfam" id="PF02875"/>
    </source>
</evidence>